<dbReference type="STRING" id="4113.M1B6G3"/>
<dbReference type="Pfam" id="PF00141">
    <property type="entry name" value="peroxidase"/>
    <property type="match status" value="1"/>
</dbReference>
<feature type="binding site" evidence="19">
    <location>
        <position position="242"/>
    </location>
    <ligand>
        <name>Ca(2+)</name>
        <dbReference type="ChEBI" id="CHEBI:29108"/>
        <label>2</label>
    </ligand>
</feature>
<feature type="disulfide bond" evidence="21">
    <location>
        <begin position="70"/>
        <end position="75"/>
    </location>
</feature>
<evidence type="ECO:0000256" key="14">
    <source>
        <dbReference type="ARBA" id="ARBA00023157"/>
    </source>
</evidence>
<feature type="binding site" evidence="19">
    <location>
        <position position="78"/>
    </location>
    <ligand>
        <name>Ca(2+)</name>
        <dbReference type="ChEBI" id="CHEBI:29108"/>
        <label>1</label>
    </ligand>
</feature>
<dbReference type="InterPro" id="IPR010255">
    <property type="entry name" value="Haem_peroxidase_sf"/>
</dbReference>
<evidence type="ECO:0000256" key="3">
    <source>
        <dbReference type="ARBA" id="ARBA00004613"/>
    </source>
</evidence>
<dbReference type="EnsemblPlants" id="PGSC0003DMT400038182">
    <property type="protein sequence ID" value="PGSC0003DMT400038182"/>
    <property type="gene ID" value="PGSC0003DMG400014726"/>
</dbReference>
<evidence type="ECO:0000256" key="10">
    <source>
        <dbReference type="ARBA" id="ARBA00022729"/>
    </source>
</evidence>
<evidence type="ECO:0000256" key="22">
    <source>
        <dbReference type="SAM" id="SignalP"/>
    </source>
</evidence>
<comment type="subcellular location">
    <subcellularLocation>
        <location evidence="3">Secreted</location>
    </subcellularLocation>
</comment>
<keyword evidence="12" id="KW-0560">Oxidoreductase</keyword>
<dbReference type="GO" id="GO:0042744">
    <property type="term" value="P:hydrogen peroxide catabolic process"/>
    <property type="evidence" value="ECO:0007669"/>
    <property type="project" value="UniProtKB-KW"/>
</dbReference>
<dbReference type="Gene3D" id="1.10.420.10">
    <property type="entry name" value="Peroxidase, domain 2"/>
    <property type="match status" value="1"/>
</dbReference>
<evidence type="ECO:0000256" key="12">
    <source>
        <dbReference type="ARBA" id="ARBA00023002"/>
    </source>
</evidence>
<evidence type="ECO:0000313" key="25">
    <source>
        <dbReference type="Proteomes" id="UP000011115"/>
    </source>
</evidence>
<dbReference type="PRINTS" id="PR00458">
    <property type="entry name" value="PEROXIDASE"/>
</dbReference>
<evidence type="ECO:0000256" key="20">
    <source>
        <dbReference type="PIRSR" id="PIRSR600823-4"/>
    </source>
</evidence>
<feature type="binding site" evidence="19">
    <location>
        <position position="87"/>
    </location>
    <ligand>
        <name>Ca(2+)</name>
        <dbReference type="ChEBI" id="CHEBI:29108"/>
        <label>1</label>
    </ligand>
</feature>
<dbReference type="CDD" id="cd00693">
    <property type="entry name" value="secretory_peroxidase"/>
    <property type="match status" value="1"/>
</dbReference>
<feature type="binding site" evidence="19">
    <location>
        <position position="72"/>
    </location>
    <ligand>
        <name>Ca(2+)</name>
        <dbReference type="ChEBI" id="CHEBI:29108"/>
        <label>1</label>
    </ligand>
</feature>
<sequence>MSKALALVVVLFFVLFCGKCYGELRVGFYEGKCGKTNVEGVVQNVVETWHFEEKEKDIAAALLRMHFHDCFVKGCDASILLDGLTSERKAVPNSSVRGFGLIDAIKEALEAECQGLVSCADIISMATRDAVVLAGGKWYDVETGRRDGDVSLASNVNLPAATISVSDSIKLFASKNLTQYDMVYLLGGHTVGIARCSLFKDRIYNFNKTGGPDPSMSPWLLAELKDKCPRISLIFDNTYPLDVKTPSLVDNS</sequence>
<dbReference type="InterPro" id="IPR000823">
    <property type="entry name" value="Peroxidase_pln"/>
</dbReference>
<dbReference type="Proteomes" id="UP000011115">
    <property type="component" value="Unassembled WGS sequence"/>
</dbReference>
<dbReference type="PRINTS" id="PR00461">
    <property type="entry name" value="PLPEROXIDASE"/>
</dbReference>
<keyword evidence="11 19" id="KW-0106">Calcium</keyword>
<proteinExistence type="inferred from homology"/>
<evidence type="ECO:0000256" key="21">
    <source>
        <dbReference type="PIRSR" id="PIRSR600823-5"/>
    </source>
</evidence>
<dbReference type="FunFam" id="1.10.520.10:FF:000006">
    <property type="entry name" value="Peroxidase"/>
    <property type="match status" value="1"/>
</dbReference>
<feature type="signal peptide" evidence="22">
    <location>
        <begin position="1"/>
        <end position="22"/>
    </location>
</feature>
<keyword evidence="16" id="KW-0376">Hydrogen peroxide</keyword>
<keyword evidence="25" id="KW-1185">Reference proteome</keyword>
<dbReference type="PANTHER" id="PTHR31235">
    <property type="entry name" value="PEROXIDASE 25-RELATED"/>
    <property type="match status" value="1"/>
</dbReference>
<feature type="binding site" evidence="19">
    <location>
        <position position="250"/>
    </location>
    <ligand>
        <name>Ca(2+)</name>
        <dbReference type="ChEBI" id="CHEBI:29108"/>
        <label>2</label>
    </ligand>
</feature>
<comment type="similarity">
    <text evidence="4">Belongs to the peroxidase family. Ascorbate peroxidase subfamily.</text>
</comment>
<feature type="chain" id="PRO_5004011954" description="peroxidase" evidence="22">
    <location>
        <begin position="23"/>
        <end position="252"/>
    </location>
</feature>
<keyword evidence="14 21" id="KW-1015">Disulfide bond</keyword>
<keyword evidence="13 19" id="KW-0408">Iron</keyword>
<comment type="cofactor">
    <cofactor evidence="19">
        <name>heme b</name>
        <dbReference type="ChEBI" id="CHEBI:60344"/>
    </cofactor>
    <text evidence="19">Binds 1 heme b (iron(II)-protoporphyrin IX) group per subunit.</text>
</comment>
<dbReference type="GO" id="GO:0046872">
    <property type="term" value="F:metal ion binding"/>
    <property type="evidence" value="ECO:0007669"/>
    <property type="project" value="UniProtKB-KW"/>
</dbReference>
<dbReference type="Gene3D" id="1.10.520.10">
    <property type="match status" value="1"/>
</dbReference>
<dbReference type="GO" id="GO:0006950">
    <property type="term" value="P:response to stress"/>
    <property type="evidence" value="ECO:0000318"/>
    <property type="project" value="GO_Central"/>
</dbReference>
<protein>
    <recommendedName>
        <fullName evidence="5">peroxidase</fullName>
        <ecNumber evidence="5">1.11.1.7</ecNumber>
    </recommendedName>
</protein>
<evidence type="ECO:0000256" key="5">
    <source>
        <dbReference type="ARBA" id="ARBA00012313"/>
    </source>
</evidence>
<dbReference type="InParanoid" id="M1B6G3"/>
<dbReference type="GO" id="GO:0005576">
    <property type="term" value="C:extracellular region"/>
    <property type="evidence" value="ECO:0007669"/>
    <property type="project" value="UniProtKB-SubCell"/>
</dbReference>
<evidence type="ECO:0000256" key="18">
    <source>
        <dbReference type="PIRSR" id="PIRSR600823-2"/>
    </source>
</evidence>
<reference evidence="24" key="2">
    <citation type="submission" date="2015-06" db="UniProtKB">
        <authorList>
            <consortium name="EnsemblPlants"/>
        </authorList>
    </citation>
    <scope>IDENTIFICATION</scope>
    <source>
        <strain evidence="24">DM1-3 516 R44</strain>
    </source>
</reference>
<dbReference type="OMA" id="AMIRLYF"/>
<comment type="cofactor">
    <cofactor evidence="19">
        <name>Ca(2+)</name>
        <dbReference type="ChEBI" id="CHEBI:29108"/>
    </cofactor>
    <text evidence="19">Binds 2 calcium ions per subunit.</text>
</comment>
<evidence type="ECO:0000256" key="8">
    <source>
        <dbReference type="ARBA" id="ARBA00022617"/>
    </source>
</evidence>
<dbReference type="InterPro" id="IPR033905">
    <property type="entry name" value="Secretory_peroxidase"/>
</dbReference>
<name>M1B6G3_SOLTU</name>
<dbReference type="SUPFAM" id="SSF48113">
    <property type="entry name" value="Heme-dependent peroxidases"/>
    <property type="match status" value="1"/>
</dbReference>
<organism evidence="24 25">
    <name type="scientific">Solanum tuberosum</name>
    <name type="common">Potato</name>
    <dbReference type="NCBI Taxonomy" id="4113"/>
    <lineage>
        <taxon>Eukaryota</taxon>
        <taxon>Viridiplantae</taxon>
        <taxon>Streptophyta</taxon>
        <taxon>Embryophyta</taxon>
        <taxon>Tracheophyta</taxon>
        <taxon>Spermatophyta</taxon>
        <taxon>Magnoliopsida</taxon>
        <taxon>eudicotyledons</taxon>
        <taxon>Gunneridae</taxon>
        <taxon>Pentapetalae</taxon>
        <taxon>asterids</taxon>
        <taxon>lamiids</taxon>
        <taxon>Solanales</taxon>
        <taxon>Solanaceae</taxon>
        <taxon>Solanoideae</taxon>
        <taxon>Solaneae</taxon>
        <taxon>Solanum</taxon>
    </lineage>
</organism>
<dbReference type="GO" id="GO:0004601">
    <property type="term" value="F:peroxidase activity"/>
    <property type="evidence" value="ECO:0000318"/>
    <property type="project" value="GO_Central"/>
</dbReference>
<dbReference type="GO" id="GO:0009505">
    <property type="term" value="C:plant-type cell wall"/>
    <property type="evidence" value="ECO:0000318"/>
    <property type="project" value="GO_Central"/>
</dbReference>
<dbReference type="EC" id="1.11.1.7" evidence="5"/>
<evidence type="ECO:0000256" key="16">
    <source>
        <dbReference type="ARBA" id="ARBA00023324"/>
    </source>
</evidence>
<dbReference type="GO" id="GO:0020037">
    <property type="term" value="F:heme binding"/>
    <property type="evidence" value="ECO:0007669"/>
    <property type="project" value="InterPro"/>
</dbReference>
<evidence type="ECO:0000256" key="4">
    <source>
        <dbReference type="ARBA" id="ARBA00006873"/>
    </source>
</evidence>
<dbReference type="PROSITE" id="PS50873">
    <property type="entry name" value="PEROXIDASE_4"/>
    <property type="match status" value="1"/>
</dbReference>
<evidence type="ECO:0000256" key="13">
    <source>
        <dbReference type="ARBA" id="ARBA00023004"/>
    </source>
</evidence>
<evidence type="ECO:0000256" key="19">
    <source>
        <dbReference type="PIRSR" id="PIRSR600823-3"/>
    </source>
</evidence>
<feature type="binding site" evidence="19">
    <location>
        <position position="74"/>
    </location>
    <ligand>
        <name>Ca(2+)</name>
        <dbReference type="ChEBI" id="CHEBI:29108"/>
        <label>1</label>
    </ligand>
</feature>
<dbReference type="PROSITE" id="PS00435">
    <property type="entry name" value="PEROXIDASE_1"/>
    <property type="match status" value="1"/>
</dbReference>
<feature type="domain" description="Plant heme peroxidase family profile" evidence="23">
    <location>
        <begin position="23"/>
        <end position="252"/>
    </location>
</feature>
<dbReference type="GO" id="GO:0006979">
    <property type="term" value="P:response to oxidative stress"/>
    <property type="evidence" value="ECO:0007669"/>
    <property type="project" value="InterPro"/>
</dbReference>
<keyword evidence="6" id="KW-0964">Secreted</keyword>
<evidence type="ECO:0000313" key="24">
    <source>
        <dbReference type="EnsemblPlants" id="PGSC0003DMT400038182"/>
    </source>
</evidence>
<dbReference type="InterPro" id="IPR002016">
    <property type="entry name" value="Haem_peroxidase"/>
</dbReference>
<keyword evidence="7" id="KW-0575">Peroxidase</keyword>
<keyword evidence="9 19" id="KW-0479">Metal-binding</keyword>
<feature type="disulfide bond" evidence="21">
    <location>
        <begin position="33"/>
        <end position="113"/>
    </location>
</feature>
<evidence type="ECO:0000256" key="17">
    <source>
        <dbReference type="PIRSR" id="PIRSR600823-1"/>
    </source>
</evidence>
<feature type="binding site" description="axial binding residue" evidence="19">
    <location>
        <position position="189"/>
    </location>
    <ligand>
        <name>heme b</name>
        <dbReference type="ChEBI" id="CHEBI:60344"/>
    </ligand>
    <ligandPart>
        <name>Fe</name>
        <dbReference type="ChEBI" id="CHEBI:18248"/>
    </ligandPart>
</feature>
<comment type="function">
    <text evidence="2">Removal of H(2)O(2), oxidation of toxic reductants, biosynthesis and degradation of lignin, suberization, auxin catabolism, response to environmental stresses such as wounding, pathogen attack and oxidative stress. These functions might be dependent on each isozyme/isoform in each plant tissue.</text>
</comment>
<dbReference type="HOGENOM" id="CLU_010543_3_0_1"/>
<reference evidence="25" key="1">
    <citation type="journal article" date="2011" name="Nature">
        <title>Genome sequence and analysis of the tuber crop potato.</title>
        <authorList>
            <consortium name="The Potato Genome Sequencing Consortium"/>
        </authorList>
    </citation>
    <scope>NUCLEOTIDE SEQUENCE [LARGE SCALE GENOMIC DNA]</scope>
    <source>
        <strain evidence="25">cv. DM1-3 516 R44</strain>
    </source>
</reference>
<dbReference type="InterPro" id="IPR019793">
    <property type="entry name" value="Peroxidases_heam-ligand_BS"/>
</dbReference>
<feature type="active site" description="Proton acceptor" evidence="17">
    <location>
        <position position="68"/>
    </location>
</feature>
<comment type="catalytic activity">
    <reaction evidence="1">
        <text>2 a phenolic donor + H2O2 = 2 a phenolic radical donor + 2 H2O</text>
        <dbReference type="Rhea" id="RHEA:56136"/>
        <dbReference type="ChEBI" id="CHEBI:15377"/>
        <dbReference type="ChEBI" id="CHEBI:16240"/>
        <dbReference type="ChEBI" id="CHEBI:139520"/>
        <dbReference type="ChEBI" id="CHEBI:139521"/>
        <dbReference type="EC" id="1.11.1.7"/>
    </reaction>
</comment>
<evidence type="ECO:0000256" key="7">
    <source>
        <dbReference type="ARBA" id="ARBA00022559"/>
    </source>
</evidence>
<evidence type="ECO:0000256" key="9">
    <source>
        <dbReference type="ARBA" id="ARBA00022723"/>
    </source>
</evidence>
<feature type="binding site" evidence="19">
    <location>
        <position position="69"/>
    </location>
    <ligand>
        <name>Ca(2+)</name>
        <dbReference type="ChEBI" id="CHEBI:29108"/>
        <label>1</label>
    </ligand>
</feature>
<evidence type="ECO:0000256" key="6">
    <source>
        <dbReference type="ARBA" id="ARBA00022525"/>
    </source>
</evidence>
<feature type="binding site" evidence="19">
    <location>
        <position position="190"/>
    </location>
    <ligand>
        <name>Ca(2+)</name>
        <dbReference type="ChEBI" id="CHEBI:29108"/>
        <label>2</label>
    </ligand>
</feature>
<evidence type="ECO:0000256" key="15">
    <source>
        <dbReference type="ARBA" id="ARBA00023180"/>
    </source>
</evidence>
<feature type="disulfide bond" evidence="21">
    <location>
        <begin position="196"/>
        <end position="228"/>
    </location>
</feature>
<accession>M1B6G3</accession>
<feature type="binding site" evidence="19">
    <location>
        <position position="76"/>
    </location>
    <ligand>
        <name>Ca(2+)</name>
        <dbReference type="ChEBI" id="CHEBI:29108"/>
        <label>1</label>
    </ligand>
</feature>
<dbReference type="InterPro" id="IPR019794">
    <property type="entry name" value="Peroxidases_AS"/>
</dbReference>
<dbReference type="eggNOG" id="ENOG502QPI1">
    <property type="taxonomic scope" value="Eukaryota"/>
</dbReference>
<keyword evidence="8" id="KW-0349">Heme</keyword>
<feature type="binding site" evidence="18">
    <location>
        <position position="159"/>
    </location>
    <ligand>
        <name>substrate</name>
    </ligand>
</feature>
<feature type="binding site" evidence="19">
    <location>
        <position position="245"/>
    </location>
    <ligand>
        <name>Ca(2+)</name>
        <dbReference type="ChEBI" id="CHEBI:29108"/>
        <label>2</label>
    </ligand>
</feature>
<evidence type="ECO:0000256" key="11">
    <source>
        <dbReference type="ARBA" id="ARBA00022837"/>
    </source>
</evidence>
<dbReference type="AlphaFoldDB" id="M1B6G3"/>
<evidence type="ECO:0000256" key="2">
    <source>
        <dbReference type="ARBA" id="ARBA00002322"/>
    </source>
</evidence>
<dbReference type="PROSITE" id="PS00436">
    <property type="entry name" value="PEROXIDASE_2"/>
    <property type="match status" value="1"/>
</dbReference>
<dbReference type="GO" id="GO:0140825">
    <property type="term" value="F:lactoperoxidase activity"/>
    <property type="evidence" value="ECO:0007669"/>
    <property type="project" value="UniProtKB-EC"/>
</dbReference>
<evidence type="ECO:0000256" key="1">
    <source>
        <dbReference type="ARBA" id="ARBA00000189"/>
    </source>
</evidence>
<keyword evidence="15" id="KW-0325">Glycoprotein</keyword>
<dbReference type="PaxDb" id="4113-PGSC0003DMT400038182"/>
<dbReference type="Gramene" id="PGSC0003DMT400038182">
    <property type="protein sequence ID" value="PGSC0003DMT400038182"/>
    <property type="gene ID" value="PGSC0003DMG400014726"/>
</dbReference>
<keyword evidence="10 22" id="KW-0732">Signal</keyword>
<feature type="site" description="Transition state stabilizer" evidence="20">
    <location>
        <position position="64"/>
    </location>
</feature>
<evidence type="ECO:0000259" key="23">
    <source>
        <dbReference type="PROSITE" id="PS50873"/>
    </source>
</evidence>